<organism evidence="3 4">
    <name type="scientific">Microvirga lupini</name>
    <dbReference type="NCBI Taxonomy" id="420324"/>
    <lineage>
        <taxon>Bacteria</taxon>
        <taxon>Pseudomonadati</taxon>
        <taxon>Pseudomonadota</taxon>
        <taxon>Alphaproteobacteria</taxon>
        <taxon>Hyphomicrobiales</taxon>
        <taxon>Methylobacteriaceae</taxon>
        <taxon>Microvirga</taxon>
    </lineage>
</organism>
<feature type="domain" description="Isochorismatase-like" evidence="2">
    <location>
        <begin position="10"/>
        <end position="184"/>
    </location>
</feature>
<evidence type="ECO:0000313" key="4">
    <source>
        <dbReference type="Proteomes" id="UP000532010"/>
    </source>
</evidence>
<dbReference type="EMBL" id="JACHWB010000002">
    <property type="protein sequence ID" value="MBB3019060.1"/>
    <property type="molecule type" value="Genomic_DNA"/>
</dbReference>
<keyword evidence="4" id="KW-1185">Reference proteome</keyword>
<dbReference type="PANTHER" id="PTHR43540">
    <property type="entry name" value="PEROXYUREIDOACRYLATE/UREIDOACRYLATE AMIDOHYDROLASE-RELATED"/>
    <property type="match status" value="1"/>
</dbReference>
<accession>A0A7W4VKV4</accession>
<dbReference type="Gene3D" id="3.40.50.850">
    <property type="entry name" value="Isochorismatase-like"/>
    <property type="match status" value="1"/>
</dbReference>
<sequence length="196" mass="20930">MSNALDPRRTALVLIDLQNWTLGMPLAPHPASTVMGNASRLARGLKASGGTIILTRADFSPGYADALRQPVDIPLPLPEGGLPREAVALSQAFDVEPDAVITKRQWSAFHGTELDLQLRRRGISTVILGGVMTNFGVESTARDAWQHSYSVIVAEDASSSIDADMHRFSIEKILPRVARIRATADLLAGLAAPAAA</sequence>
<dbReference type="InterPro" id="IPR036380">
    <property type="entry name" value="Isochorismatase-like_sf"/>
</dbReference>
<evidence type="ECO:0000313" key="3">
    <source>
        <dbReference type="EMBL" id="MBB3019060.1"/>
    </source>
</evidence>
<dbReference type="InterPro" id="IPR000868">
    <property type="entry name" value="Isochorismatase-like_dom"/>
</dbReference>
<protein>
    <submittedName>
        <fullName evidence="3">Nicotinamidase-related amidase</fullName>
    </submittedName>
</protein>
<dbReference type="CDD" id="cd00431">
    <property type="entry name" value="cysteine_hydrolases"/>
    <property type="match status" value="1"/>
</dbReference>
<keyword evidence="1" id="KW-0378">Hydrolase</keyword>
<dbReference type="GO" id="GO:0016787">
    <property type="term" value="F:hydrolase activity"/>
    <property type="evidence" value="ECO:0007669"/>
    <property type="project" value="UniProtKB-KW"/>
</dbReference>
<name>A0A7W4VKV4_9HYPH</name>
<gene>
    <name evidence="3" type="ORF">FHR70_002114</name>
</gene>
<comment type="caution">
    <text evidence="3">The sequence shown here is derived from an EMBL/GenBank/DDBJ whole genome shotgun (WGS) entry which is preliminary data.</text>
</comment>
<reference evidence="3 4" key="1">
    <citation type="submission" date="2020-08" db="EMBL/GenBank/DDBJ databases">
        <title>The Agave Microbiome: Exploring the role of microbial communities in plant adaptations to desert environments.</title>
        <authorList>
            <person name="Partida-Martinez L.P."/>
        </authorList>
    </citation>
    <scope>NUCLEOTIDE SEQUENCE [LARGE SCALE GENOMIC DNA]</scope>
    <source>
        <strain evidence="3 4">AT3.9</strain>
    </source>
</reference>
<dbReference type="Proteomes" id="UP000532010">
    <property type="component" value="Unassembled WGS sequence"/>
</dbReference>
<dbReference type="Pfam" id="PF00857">
    <property type="entry name" value="Isochorismatase"/>
    <property type="match status" value="1"/>
</dbReference>
<dbReference type="NCBIfam" id="NF008517">
    <property type="entry name" value="PRK11440.1"/>
    <property type="match status" value="1"/>
</dbReference>
<dbReference type="PANTHER" id="PTHR43540:SF7">
    <property type="entry name" value="ISOCHORISMATASE FAMILY PROTEIN YECD"/>
    <property type="match status" value="1"/>
</dbReference>
<evidence type="ECO:0000259" key="2">
    <source>
        <dbReference type="Pfam" id="PF00857"/>
    </source>
</evidence>
<dbReference type="RefSeq" id="WP_183449777.1">
    <property type="nucleotide sequence ID" value="NZ_JACHWB010000002.1"/>
</dbReference>
<dbReference type="AlphaFoldDB" id="A0A7W4VKV4"/>
<dbReference type="SUPFAM" id="SSF52499">
    <property type="entry name" value="Isochorismatase-like hydrolases"/>
    <property type="match status" value="1"/>
</dbReference>
<evidence type="ECO:0000256" key="1">
    <source>
        <dbReference type="ARBA" id="ARBA00022801"/>
    </source>
</evidence>
<dbReference type="InterPro" id="IPR050272">
    <property type="entry name" value="Isochorismatase-like_hydrls"/>
</dbReference>
<proteinExistence type="predicted"/>